<evidence type="ECO:0000256" key="1">
    <source>
        <dbReference type="ARBA" id="ARBA00022670"/>
    </source>
</evidence>
<dbReference type="EMBL" id="JAERQG010000001">
    <property type="protein sequence ID" value="MBL0764666.1"/>
    <property type="molecule type" value="Genomic_DNA"/>
</dbReference>
<dbReference type="Gene3D" id="3.30.2010.10">
    <property type="entry name" value="Metalloproteases ('zincins'), catalytic domain"/>
    <property type="match status" value="1"/>
</dbReference>
<keyword evidence="9" id="KW-1185">Reference proteome</keyword>
<dbReference type="PANTHER" id="PTHR22726:SF1">
    <property type="entry name" value="METALLOENDOPEPTIDASE OMA1, MITOCHONDRIAL"/>
    <property type="match status" value="1"/>
</dbReference>
<keyword evidence="1 6" id="KW-0645">Protease</keyword>
<dbReference type="GO" id="GO:0004222">
    <property type="term" value="F:metalloendopeptidase activity"/>
    <property type="evidence" value="ECO:0007669"/>
    <property type="project" value="InterPro"/>
</dbReference>
<proteinExistence type="inferred from homology"/>
<dbReference type="InterPro" id="IPR051156">
    <property type="entry name" value="Mito/Outer_Membr_Metalloprot"/>
</dbReference>
<dbReference type="AlphaFoldDB" id="A0A937A985"/>
<comment type="similarity">
    <text evidence="6">Belongs to the peptidase M48 family.</text>
</comment>
<dbReference type="CDD" id="cd07332">
    <property type="entry name" value="M48C_Oma1_like"/>
    <property type="match status" value="1"/>
</dbReference>
<dbReference type="GO" id="GO:0046872">
    <property type="term" value="F:metal ion binding"/>
    <property type="evidence" value="ECO:0007669"/>
    <property type="project" value="UniProtKB-KW"/>
</dbReference>
<protein>
    <submittedName>
        <fullName evidence="8">M48 family metallopeptidase</fullName>
    </submittedName>
</protein>
<keyword evidence="3 6" id="KW-0378">Hydrolase</keyword>
<evidence type="ECO:0000256" key="5">
    <source>
        <dbReference type="ARBA" id="ARBA00023049"/>
    </source>
</evidence>
<dbReference type="Pfam" id="PF01435">
    <property type="entry name" value="Peptidase_M48"/>
    <property type="match status" value="1"/>
</dbReference>
<name>A0A937A985_9BACT</name>
<comment type="caution">
    <text evidence="8">The sequence shown here is derived from an EMBL/GenBank/DDBJ whole genome shotgun (WGS) entry which is preliminary data.</text>
</comment>
<keyword evidence="5 6" id="KW-0482">Metalloprotease</keyword>
<accession>A0A937A985</accession>
<dbReference type="GO" id="GO:0016020">
    <property type="term" value="C:membrane"/>
    <property type="evidence" value="ECO:0007669"/>
    <property type="project" value="TreeGrafter"/>
</dbReference>
<gene>
    <name evidence="8" type="ORF">JKP34_05345</name>
</gene>
<organism evidence="8 9">
    <name type="scientific">Marivirga atlantica</name>
    <dbReference type="NCBI Taxonomy" id="1548457"/>
    <lineage>
        <taxon>Bacteria</taxon>
        <taxon>Pseudomonadati</taxon>
        <taxon>Bacteroidota</taxon>
        <taxon>Cytophagia</taxon>
        <taxon>Cytophagales</taxon>
        <taxon>Marivirgaceae</taxon>
        <taxon>Marivirga</taxon>
    </lineage>
</organism>
<evidence type="ECO:0000256" key="2">
    <source>
        <dbReference type="ARBA" id="ARBA00022723"/>
    </source>
</evidence>
<dbReference type="InterPro" id="IPR001915">
    <property type="entry name" value="Peptidase_M48"/>
</dbReference>
<evidence type="ECO:0000256" key="3">
    <source>
        <dbReference type="ARBA" id="ARBA00022801"/>
    </source>
</evidence>
<feature type="domain" description="Peptidase M48" evidence="7">
    <location>
        <begin position="64"/>
        <end position="235"/>
    </location>
</feature>
<sequence length="270" mass="30354">MKVLGKGLLLVLIFVGGWLLLSQINFREWWGIDKASEKSEERISEFIKENLERTEDIIKDKKVTQKLDSLLERITDRNNLNRNEIKLIILNKPEVNAFALPTDYLVVNSGLIQACESPEALSGVLAHELGHIQLNHVRKKLIKELGLAVLISSTSGGGGEVVRQVTQTLSSTAYDRSLEEEADEKAVSYLLEANIDPEPLAEFFYLLSMKEPDFMSDLAWLSTHPTSEDRAKEIMGLISSADKASFTEALSESSWKELQQLLSDKETDNY</sequence>
<dbReference type="Proteomes" id="UP000642920">
    <property type="component" value="Unassembled WGS sequence"/>
</dbReference>
<keyword evidence="4 6" id="KW-0862">Zinc</keyword>
<evidence type="ECO:0000259" key="7">
    <source>
        <dbReference type="Pfam" id="PF01435"/>
    </source>
</evidence>
<dbReference type="PANTHER" id="PTHR22726">
    <property type="entry name" value="METALLOENDOPEPTIDASE OMA1"/>
    <property type="match status" value="1"/>
</dbReference>
<dbReference type="RefSeq" id="WP_201918448.1">
    <property type="nucleotide sequence ID" value="NZ_JAERQG010000001.1"/>
</dbReference>
<evidence type="ECO:0000313" key="9">
    <source>
        <dbReference type="Proteomes" id="UP000642920"/>
    </source>
</evidence>
<dbReference type="GO" id="GO:0051603">
    <property type="term" value="P:proteolysis involved in protein catabolic process"/>
    <property type="evidence" value="ECO:0007669"/>
    <property type="project" value="TreeGrafter"/>
</dbReference>
<evidence type="ECO:0000256" key="4">
    <source>
        <dbReference type="ARBA" id="ARBA00022833"/>
    </source>
</evidence>
<evidence type="ECO:0000256" key="6">
    <source>
        <dbReference type="RuleBase" id="RU003983"/>
    </source>
</evidence>
<keyword evidence="2" id="KW-0479">Metal-binding</keyword>
<evidence type="ECO:0000313" key="8">
    <source>
        <dbReference type="EMBL" id="MBL0764666.1"/>
    </source>
</evidence>
<comment type="cofactor">
    <cofactor evidence="6">
        <name>Zn(2+)</name>
        <dbReference type="ChEBI" id="CHEBI:29105"/>
    </cofactor>
    <text evidence="6">Binds 1 zinc ion per subunit.</text>
</comment>
<reference evidence="8" key="1">
    <citation type="submission" date="2021-01" db="EMBL/GenBank/DDBJ databases">
        <title>Marivirga sp. nov., isolated from intertidal surface sediments.</title>
        <authorList>
            <person name="Zhang M."/>
        </authorList>
    </citation>
    <scope>NUCLEOTIDE SEQUENCE</scope>
    <source>
        <strain evidence="8">SM1354</strain>
    </source>
</reference>